<evidence type="ECO:0000256" key="11">
    <source>
        <dbReference type="ARBA" id="ARBA00022827"/>
    </source>
</evidence>
<evidence type="ECO:0000256" key="14">
    <source>
        <dbReference type="ARBA" id="ARBA00023014"/>
    </source>
</evidence>
<evidence type="ECO:0000256" key="8">
    <source>
        <dbReference type="ARBA" id="ARBA00022630"/>
    </source>
</evidence>
<dbReference type="InterPro" id="IPR005117">
    <property type="entry name" value="NiRdtase/SiRdtase_haem-b_fer"/>
</dbReference>
<dbReference type="PRINTS" id="PR00368">
    <property type="entry name" value="FADPNR"/>
</dbReference>
<dbReference type="PANTHER" id="PTHR43809:SF1">
    <property type="entry name" value="NITRITE REDUCTASE (NADH) LARGE SUBUNIT"/>
    <property type="match status" value="1"/>
</dbReference>
<keyword evidence="9" id="KW-0001">2Fe-2S</keyword>
<accession>A0ABY4CIH4</accession>
<dbReference type="InterPro" id="IPR036136">
    <property type="entry name" value="Nit/Sulf_reduc_fer-like_dom_sf"/>
</dbReference>
<dbReference type="Gene3D" id="3.30.390.30">
    <property type="match status" value="1"/>
</dbReference>
<keyword evidence="12" id="KW-0560">Oxidoreductase</keyword>
<dbReference type="InterPro" id="IPR052034">
    <property type="entry name" value="NasD-like"/>
</dbReference>
<dbReference type="Pfam" id="PF01077">
    <property type="entry name" value="NIR_SIR"/>
    <property type="match status" value="1"/>
</dbReference>
<dbReference type="NCBIfam" id="TIGR02374">
    <property type="entry name" value="nitri_red_nirB"/>
    <property type="match status" value="1"/>
</dbReference>
<dbReference type="CDD" id="cd19944">
    <property type="entry name" value="NirB_Fer2_BFD-like_2"/>
    <property type="match status" value="1"/>
</dbReference>
<evidence type="ECO:0000313" key="23">
    <source>
        <dbReference type="EMBL" id="UOF89824.1"/>
    </source>
</evidence>
<evidence type="ECO:0000256" key="3">
    <source>
        <dbReference type="ARBA" id="ARBA00001974"/>
    </source>
</evidence>
<evidence type="ECO:0000256" key="13">
    <source>
        <dbReference type="ARBA" id="ARBA00023004"/>
    </source>
</evidence>
<dbReference type="SUPFAM" id="SSF51905">
    <property type="entry name" value="FAD/NAD(P)-binding domain"/>
    <property type="match status" value="1"/>
</dbReference>
<dbReference type="PRINTS" id="PR00397">
    <property type="entry name" value="SIROHAEM"/>
</dbReference>
<keyword evidence="6" id="KW-0004">4Fe-4S</keyword>
<dbReference type="CDD" id="cd19943">
    <property type="entry name" value="NirB_Fer2_BFD-like_1"/>
    <property type="match status" value="1"/>
</dbReference>
<feature type="domain" description="BFD-like [2Fe-2S]-binding" evidence="20">
    <location>
        <begin position="481"/>
        <end position="530"/>
    </location>
</feature>
<dbReference type="InterPro" id="IPR041575">
    <property type="entry name" value="Rubredoxin_C"/>
</dbReference>
<dbReference type="PROSITE" id="PS51257">
    <property type="entry name" value="PROKAR_LIPOPROTEIN"/>
    <property type="match status" value="1"/>
</dbReference>
<dbReference type="InterPro" id="IPR023753">
    <property type="entry name" value="FAD/NAD-binding_dom"/>
</dbReference>
<dbReference type="PRINTS" id="PR00411">
    <property type="entry name" value="PNDRDTASEI"/>
</dbReference>
<keyword evidence="14" id="KW-0411">Iron-sulfur</keyword>
<dbReference type="EMBL" id="CP089291">
    <property type="protein sequence ID" value="UOF89824.1"/>
    <property type="molecule type" value="Genomic_DNA"/>
</dbReference>
<sequence>MGKRKLALIGNGMAGVGCIEHILKLTRDSFDIAIFGAEPYPNYNRIQLSYVLAGESNIHDIVLNDWDWYKENNIQLHAGHKVTQIDTENQCLYTDQGIVETYDELILATGSNPFMLPLPGVEKDGVIAYRDIKDCEMMMAASKKYKKAAVIGGGLLGLEAARGLLNLAMDVTVVHVFDCLMERQLDPTASKLLQAELESQGMKFLMNKQTEEIYGGDRVQGLRFKDGDELAADLVVMAVGIRPNVTLAKESGIEVNRGIVVNDFLETNIPHVYAVGECAEHRGIVYGLVAPLYEQGSVLAKRICGVESEPYEGSVLSTKLKVSGVDVFSAGEFMDQPDTYAFRFQDDFTGVYKKVLVRDKTVIGAVLFGDTSDGTRLFQMVRNGAEVSELKSLFAGSQSKAGGVSSAGVAEMADDELICGCNGVTKGAIVQAIQEQGLDSVEKVKGCTGACRSCGGCKPLVEELLKCTLGDGFQVVEKEPICSCTTLNRDEVVEEIKSKGLTTIKEVMYVLDWEQKEGCSKCRPALNYYLGMVWPEEHEDERDSRFVNERLHANIQNDGTYSVVPRMYGGVTNPDELRRIADVAEKYQARMVKITGGQRIDLLGIKKEDLPNVWADLDMPSGYAYGKALRTVKTCVGADFCRFGTQNSIQMGIDMEKRFERIQTPHKVKMAVSACPRNCAESGIKDVGVVGVDGGWEIYVGGNGGIHLRAAELLCKVKSSEEVLEWSAAFLQYYRESAKYLERTSHWVERVGLEQIKQVLDNPDTRKSFVERLDKALAVTQDPWQEAIEDKNVRSMFERLDVPVTVNE</sequence>
<dbReference type="InterPro" id="IPR017121">
    <property type="entry name" value="Nitrite_Rdtase_lsu"/>
</dbReference>
<evidence type="ECO:0000256" key="12">
    <source>
        <dbReference type="ARBA" id="ARBA00023002"/>
    </source>
</evidence>
<dbReference type="Gene3D" id="3.30.413.10">
    <property type="entry name" value="Sulfite Reductase Hemoprotein, domain 1"/>
    <property type="match status" value="1"/>
</dbReference>
<evidence type="ECO:0000259" key="20">
    <source>
        <dbReference type="Pfam" id="PF04324"/>
    </source>
</evidence>
<feature type="domain" description="BFD-like [2Fe-2S]-binding" evidence="20">
    <location>
        <begin position="417"/>
        <end position="466"/>
    </location>
</feature>
<organism evidence="23 24">
    <name type="scientific">Fodinisporobacter ferrooxydans</name>
    <dbReference type="NCBI Taxonomy" id="2901836"/>
    <lineage>
        <taxon>Bacteria</taxon>
        <taxon>Bacillati</taxon>
        <taxon>Bacillota</taxon>
        <taxon>Bacilli</taxon>
        <taxon>Bacillales</taxon>
        <taxon>Alicyclobacillaceae</taxon>
        <taxon>Fodinisporobacter</taxon>
    </lineage>
</organism>
<feature type="domain" description="NADH-rubredoxin oxidoreductase C-terminal" evidence="22">
    <location>
        <begin position="317"/>
        <end position="384"/>
    </location>
</feature>
<evidence type="ECO:0000256" key="5">
    <source>
        <dbReference type="ARBA" id="ARBA00010429"/>
    </source>
</evidence>
<comment type="cofactor">
    <cofactor evidence="1">
        <name>siroheme</name>
        <dbReference type="ChEBI" id="CHEBI:60052"/>
    </cofactor>
</comment>
<comment type="similarity">
    <text evidence="5">Belongs to the nitrite and sulfite reductase 4Fe-4S domain family.</text>
</comment>
<evidence type="ECO:0000256" key="7">
    <source>
        <dbReference type="ARBA" id="ARBA00022617"/>
    </source>
</evidence>
<evidence type="ECO:0000256" key="2">
    <source>
        <dbReference type="ARBA" id="ARBA00001966"/>
    </source>
</evidence>
<evidence type="ECO:0000256" key="1">
    <source>
        <dbReference type="ARBA" id="ARBA00001929"/>
    </source>
</evidence>
<dbReference type="InterPro" id="IPR045854">
    <property type="entry name" value="NO2/SO3_Rdtase_4Fe4S_sf"/>
</dbReference>
<dbReference type="Pfam" id="PF07992">
    <property type="entry name" value="Pyr_redox_2"/>
    <property type="match status" value="1"/>
</dbReference>
<evidence type="ECO:0000259" key="22">
    <source>
        <dbReference type="Pfam" id="PF18267"/>
    </source>
</evidence>
<dbReference type="InterPro" id="IPR012744">
    <property type="entry name" value="Nitri_red_NirB"/>
</dbReference>
<dbReference type="Gene3D" id="3.50.50.60">
    <property type="entry name" value="FAD/NAD(P)-binding domain"/>
    <property type="match status" value="2"/>
</dbReference>
<dbReference type="PIRSF" id="PIRSF037149">
    <property type="entry name" value="NirB"/>
    <property type="match status" value="1"/>
</dbReference>
<dbReference type="Proteomes" id="UP000830167">
    <property type="component" value="Chromosome"/>
</dbReference>
<dbReference type="InterPro" id="IPR041854">
    <property type="entry name" value="BFD-like_2Fe2S-bd_dom_sf"/>
</dbReference>
<evidence type="ECO:0000259" key="19">
    <source>
        <dbReference type="Pfam" id="PF03460"/>
    </source>
</evidence>
<keyword evidence="10" id="KW-0479">Metal-binding</keyword>
<dbReference type="Gene3D" id="1.10.10.1100">
    <property type="entry name" value="BFD-like [2Fe-2S]-binding domain"/>
    <property type="match status" value="1"/>
</dbReference>
<dbReference type="InterPro" id="IPR016156">
    <property type="entry name" value="FAD/NAD-linked_Rdtase_dimer_sf"/>
</dbReference>
<keyword evidence="24" id="KW-1185">Reference proteome</keyword>
<name>A0ABY4CIH4_9BACL</name>
<keyword evidence="13" id="KW-0408">Iron</keyword>
<comment type="cofactor">
    <cofactor evidence="16">
        <name>[2Fe-2S] cluster</name>
        <dbReference type="ChEBI" id="CHEBI:190135"/>
    </cofactor>
</comment>
<dbReference type="Gene3D" id="3.90.480.20">
    <property type="match status" value="1"/>
</dbReference>
<keyword evidence="15 17" id="KW-0534">Nitrate assimilation</keyword>
<evidence type="ECO:0000256" key="10">
    <source>
        <dbReference type="ARBA" id="ARBA00022723"/>
    </source>
</evidence>
<dbReference type="PANTHER" id="PTHR43809">
    <property type="entry name" value="NITRITE REDUCTASE (NADH) LARGE SUBUNIT"/>
    <property type="match status" value="1"/>
</dbReference>
<reference evidence="23" key="1">
    <citation type="submission" date="2021-12" db="EMBL/GenBank/DDBJ databases">
        <title>Alicyclobacillaceae gen. nov., sp. nov., isolated from chalcocite enrichment system.</title>
        <authorList>
            <person name="Jiang Z."/>
        </authorList>
    </citation>
    <scope>NUCLEOTIDE SEQUENCE</scope>
    <source>
        <strain evidence="23">MYW30-H2</strain>
    </source>
</reference>
<dbReference type="InterPro" id="IPR007419">
    <property type="entry name" value="BFD-like_2Fe2S-bd_dom"/>
</dbReference>
<evidence type="ECO:0000259" key="21">
    <source>
        <dbReference type="Pfam" id="PF07992"/>
    </source>
</evidence>
<dbReference type="InterPro" id="IPR006067">
    <property type="entry name" value="NO2/SO3_Rdtase_4Fe4S_dom"/>
</dbReference>
<comment type="pathway">
    <text evidence="4">Nitrogen metabolism; nitrate reduction (assimilation).</text>
</comment>
<evidence type="ECO:0000259" key="18">
    <source>
        <dbReference type="Pfam" id="PF01077"/>
    </source>
</evidence>
<proteinExistence type="inferred from homology"/>
<dbReference type="InterPro" id="IPR006066">
    <property type="entry name" value="NO2/SO3_Rdtase_FeS/sirohaem_BS"/>
</dbReference>
<dbReference type="Pfam" id="PF04324">
    <property type="entry name" value="Fer2_BFD"/>
    <property type="match status" value="2"/>
</dbReference>
<comment type="cofactor">
    <cofactor evidence="2">
        <name>[4Fe-4S] cluster</name>
        <dbReference type="ChEBI" id="CHEBI:49883"/>
    </cofactor>
</comment>
<dbReference type="SUPFAM" id="SSF55124">
    <property type="entry name" value="Nitrite/Sulfite reductase N-terminal domain-like"/>
    <property type="match status" value="1"/>
</dbReference>
<feature type="domain" description="Nitrite/Sulfite reductase ferredoxin-like" evidence="19">
    <location>
        <begin position="556"/>
        <end position="618"/>
    </location>
</feature>
<dbReference type="Pfam" id="PF03460">
    <property type="entry name" value="NIR_SIR_ferr"/>
    <property type="match status" value="1"/>
</dbReference>
<dbReference type="RefSeq" id="WP_347436516.1">
    <property type="nucleotide sequence ID" value="NZ_CP089291.1"/>
</dbReference>
<dbReference type="InterPro" id="IPR036188">
    <property type="entry name" value="FAD/NAD-bd_sf"/>
</dbReference>
<gene>
    <name evidence="23" type="primary">nirB</name>
    <name evidence="23" type="ORF">LSG31_18410</name>
</gene>
<feature type="domain" description="Nitrite/sulphite reductase 4Fe-4S" evidence="18">
    <location>
        <begin position="626"/>
        <end position="763"/>
    </location>
</feature>
<keyword evidence="7" id="KW-0349">Heme</keyword>
<comment type="cofactor">
    <cofactor evidence="3 17">
        <name>FAD</name>
        <dbReference type="ChEBI" id="CHEBI:57692"/>
    </cofactor>
</comment>
<protein>
    <submittedName>
        <fullName evidence="23">Nitrite reductase large subunit NirB</fullName>
    </submittedName>
</protein>
<evidence type="ECO:0000256" key="6">
    <source>
        <dbReference type="ARBA" id="ARBA00022485"/>
    </source>
</evidence>
<keyword evidence="8 17" id="KW-0285">Flavoprotein</keyword>
<dbReference type="SUPFAM" id="SSF56014">
    <property type="entry name" value="Nitrite and sulphite reductase 4Fe-4S domain-like"/>
    <property type="match status" value="1"/>
</dbReference>
<evidence type="ECO:0000256" key="4">
    <source>
        <dbReference type="ARBA" id="ARBA00005096"/>
    </source>
</evidence>
<evidence type="ECO:0000256" key="15">
    <source>
        <dbReference type="ARBA" id="ARBA00023063"/>
    </source>
</evidence>
<dbReference type="Pfam" id="PF18267">
    <property type="entry name" value="Rubredoxin_C"/>
    <property type="match status" value="1"/>
</dbReference>
<keyword evidence="11 17" id="KW-0274">FAD</keyword>
<evidence type="ECO:0000313" key="24">
    <source>
        <dbReference type="Proteomes" id="UP000830167"/>
    </source>
</evidence>
<evidence type="ECO:0000256" key="9">
    <source>
        <dbReference type="ARBA" id="ARBA00022714"/>
    </source>
</evidence>
<evidence type="ECO:0000256" key="17">
    <source>
        <dbReference type="PIRNR" id="PIRNR037149"/>
    </source>
</evidence>
<feature type="domain" description="FAD/NAD(P)-binding" evidence="21">
    <location>
        <begin position="5"/>
        <end position="281"/>
    </location>
</feature>
<evidence type="ECO:0000256" key="16">
    <source>
        <dbReference type="ARBA" id="ARBA00034078"/>
    </source>
</evidence>